<keyword evidence="3" id="KW-0285">Flavoprotein</keyword>
<dbReference type="PANTHER" id="PTHR10961:SF7">
    <property type="entry name" value="FAD DEPENDENT OXIDOREDUCTASE DOMAIN-CONTAINING PROTEIN"/>
    <property type="match status" value="1"/>
</dbReference>
<proteinExistence type="inferred from homology"/>
<dbReference type="EMBL" id="CASHTH010002503">
    <property type="protein sequence ID" value="CAI8030859.1"/>
    <property type="molecule type" value="Genomic_DNA"/>
</dbReference>
<evidence type="ECO:0000256" key="5">
    <source>
        <dbReference type="ARBA" id="ARBA00023002"/>
    </source>
</evidence>
<keyword evidence="5" id="KW-0560">Oxidoreductase</keyword>
<dbReference type="Gene3D" id="3.50.50.60">
    <property type="entry name" value="FAD/NAD(P)-binding domain"/>
    <property type="match status" value="1"/>
</dbReference>
<evidence type="ECO:0000256" key="4">
    <source>
        <dbReference type="ARBA" id="ARBA00022827"/>
    </source>
</evidence>
<accession>A0AA35SK38</accession>
<dbReference type="GO" id="GO:0050660">
    <property type="term" value="F:flavin adenine dinucleotide binding"/>
    <property type="evidence" value="ECO:0007669"/>
    <property type="project" value="InterPro"/>
</dbReference>
<dbReference type="GO" id="GO:0008115">
    <property type="term" value="F:sarcosine oxidase activity"/>
    <property type="evidence" value="ECO:0007669"/>
    <property type="project" value="TreeGrafter"/>
</dbReference>
<dbReference type="SUPFAM" id="SSF54373">
    <property type="entry name" value="FAD-linked reductases, C-terminal domain"/>
    <property type="match status" value="1"/>
</dbReference>
<reference evidence="8" key="1">
    <citation type="submission" date="2023-03" db="EMBL/GenBank/DDBJ databases">
        <authorList>
            <person name="Steffen K."/>
            <person name="Cardenas P."/>
        </authorList>
    </citation>
    <scope>NUCLEOTIDE SEQUENCE</scope>
</reference>
<feature type="domain" description="FAD dependent oxidoreductase" evidence="7">
    <location>
        <begin position="25"/>
        <end position="228"/>
    </location>
</feature>
<comment type="caution">
    <text evidence="8">The sequence shown here is derived from an EMBL/GenBank/DDBJ whole genome shotgun (WGS) entry which is preliminary data.</text>
</comment>
<feature type="region of interest" description="Disordered" evidence="6">
    <location>
        <begin position="1"/>
        <end position="21"/>
    </location>
</feature>
<organism evidence="8 9">
    <name type="scientific">Geodia barretti</name>
    <name type="common">Barrett's horny sponge</name>
    <dbReference type="NCBI Taxonomy" id="519541"/>
    <lineage>
        <taxon>Eukaryota</taxon>
        <taxon>Metazoa</taxon>
        <taxon>Porifera</taxon>
        <taxon>Demospongiae</taxon>
        <taxon>Heteroscleromorpha</taxon>
        <taxon>Tetractinellida</taxon>
        <taxon>Astrophorina</taxon>
        <taxon>Geodiidae</taxon>
        <taxon>Geodia</taxon>
    </lineage>
</organism>
<evidence type="ECO:0000313" key="8">
    <source>
        <dbReference type="EMBL" id="CAI8030859.1"/>
    </source>
</evidence>
<evidence type="ECO:0000256" key="6">
    <source>
        <dbReference type="SAM" id="MobiDB-lite"/>
    </source>
</evidence>
<dbReference type="AlphaFoldDB" id="A0AA35SK38"/>
<evidence type="ECO:0000256" key="1">
    <source>
        <dbReference type="ARBA" id="ARBA00001974"/>
    </source>
</evidence>
<dbReference type="PANTHER" id="PTHR10961">
    <property type="entry name" value="PEROXISOMAL SARCOSINE OXIDASE"/>
    <property type="match status" value="1"/>
</dbReference>
<dbReference type="Pfam" id="PF01266">
    <property type="entry name" value="DAO"/>
    <property type="match status" value="1"/>
</dbReference>
<evidence type="ECO:0000256" key="2">
    <source>
        <dbReference type="ARBA" id="ARBA00010989"/>
    </source>
</evidence>
<dbReference type="InterPro" id="IPR045170">
    <property type="entry name" value="MTOX"/>
</dbReference>
<comment type="cofactor">
    <cofactor evidence="1">
        <name>FAD</name>
        <dbReference type="ChEBI" id="CHEBI:57692"/>
    </cofactor>
</comment>
<protein>
    <submittedName>
        <fullName evidence="8">Monomeric sarcosine oxidase</fullName>
    </submittedName>
</protein>
<dbReference type="Proteomes" id="UP001174909">
    <property type="component" value="Unassembled WGS sequence"/>
</dbReference>
<sequence>MHITGSIDAGPPDGSNFNGSLLSCEEHDLPHDVLTSAELTKRFPGYRLPSETMAVFQGEGGFVLPERCISLFVEQAKALGATVHTNERTLEWHPTTNGVSVRTERGEYEAETLVISAGAWVAKLLPGLGAAAIPERQVLAWFEILRPEHFTPDVFPVFNLVVDEGQFYGFPEFGIPGFKLGKYHHLEENVDPDTIDREPNAKDESVLRDFTEEYFPGAAGATASMKWSLLAFRVMASSSPVSLEKSYQTSQLTARQATT</sequence>
<name>A0AA35SK38_GEOBA</name>
<dbReference type="Gene3D" id="3.30.9.10">
    <property type="entry name" value="D-Amino Acid Oxidase, subunit A, domain 2"/>
    <property type="match status" value="1"/>
</dbReference>
<gene>
    <name evidence="8" type="ORF">GBAR_LOCUS17509</name>
</gene>
<evidence type="ECO:0000313" key="9">
    <source>
        <dbReference type="Proteomes" id="UP001174909"/>
    </source>
</evidence>
<dbReference type="InterPro" id="IPR036188">
    <property type="entry name" value="FAD/NAD-bd_sf"/>
</dbReference>
<evidence type="ECO:0000256" key="3">
    <source>
        <dbReference type="ARBA" id="ARBA00022630"/>
    </source>
</evidence>
<keyword evidence="9" id="KW-1185">Reference proteome</keyword>
<keyword evidence="4" id="KW-0274">FAD</keyword>
<comment type="similarity">
    <text evidence="2">Belongs to the MSOX/MTOX family.</text>
</comment>
<dbReference type="SUPFAM" id="SSF51905">
    <property type="entry name" value="FAD/NAD(P)-binding domain"/>
    <property type="match status" value="1"/>
</dbReference>
<dbReference type="InterPro" id="IPR006076">
    <property type="entry name" value="FAD-dep_OxRdtase"/>
</dbReference>
<evidence type="ECO:0000259" key="7">
    <source>
        <dbReference type="Pfam" id="PF01266"/>
    </source>
</evidence>